<dbReference type="AlphaFoldDB" id="A0A1W1V8Q9"/>
<organism evidence="1 2">
    <name type="scientific">Deinococcus hopiensis KR-140</name>
    <dbReference type="NCBI Taxonomy" id="695939"/>
    <lineage>
        <taxon>Bacteria</taxon>
        <taxon>Thermotogati</taxon>
        <taxon>Deinococcota</taxon>
        <taxon>Deinococci</taxon>
        <taxon>Deinococcales</taxon>
        <taxon>Deinococcaceae</taxon>
        <taxon>Deinococcus</taxon>
    </lineage>
</organism>
<protein>
    <recommendedName>
        <fullName evidence="3">Antibiotic biosynthesis monooxygenase</fullName>
    </recommendedName>
</protein>
<name>A0A1W1V8Q9_9DEIO</name>
<gene>
    <name evidence="1" type="ORF">SAMN00790413_00404</name>
</gene>
<evidence type="ECO:0000313" key="1">
    <source>
        <dbReference type="EMBL" id="SMB89421.1"/>
    </source>
</evidence>
<keyword evidence="2" id="KW-1185">Reference proteome</keyword>
<dbReference type="Proteomes" id="UP000192582">
    <property type="component" value="Unassembled WGS sequence"/>
</dbReference>
<reference evidence="1 2" key="1">
    <citation type="submission" date="2017-04" db="EMBL/GenBank/DDBJ databases">
        <authorList>
            <person name="Afonso C.L."/>
            <person name="Miller P.J."/>
            <person name="Scott M.A."/>
            <person name="Spackman E."/>
            <person name="Goraichik I."/>
            <person name="Dimitrov K.M."/>
            <person name="Suarez D.L."/>
            <person name="Swayne D.E."/>
        </authorList>
    </citation>
    <scope>NUCLEOTIDE SEQUENCE [LARGE SCALE GENOMIC DNA]</scope>
    <source>
        <strain evidence="1 2">KR-140</strain>
    </source>
</reference>
<evidence type="ECO:0000313" key="2">
    <source>
        <dbReference type="Proteomes" id="UP000192582"/>
    </source>
</evidence>
<dbReference type="RefSeq" id="WP_139806815.1">
    <property type="nucleotide sequence ID" value="NZ_FWWU01000009.1"/>
</dbReference>
<proteinExistence type="predicted"/>
<accession>A0A1W1V8Q9</accession>
<evidence type="ECO:0008006" key="3">
    <source>
        <dbReference type="Google" id="ProtNLM"/>
    </source>
</evidence>
<sequence length="114" mass="12342">MTARIWRSTTSAEHAEDDLRLMWAVALPDDRAAPGNRGAFALYRLEGDTAHFLTLTHWELLEAIGAFAAGSVEAATTVSTAGIRSFVGPSLSFSSRFRSRGRSHAAIHRTCPSP</sequence>
<dbReference type="EMBL" id="FWWU01000009">
    <property type="protein sequence ID" value="SMB89421.1"/>
    <property type="molecule type" value="Genomic_DNA"/>
</dbReference>
<dbReference type="OrthoDB" id="165208at2"/>